<dbReference type="InterPro" id="IPR054828">
    <property type="entry name" value="Vit_B12_bind_prot"/>
</dbReference>
<protein>
    <submittedName>
        <fullName evidence="4">Vitamin B12-binding protein</fullName>
    </submittedName>
</protein>
<feature type="domain" description="Fe/B12 periplasmic-binding" evidence="3">
    <location>
        <begin position="77"/>
        <end position="326"/>
    </location>
</feature>
<dbReference type="Gene3D" id="3.40.50.1980">
    <property type="entry name" value="Nitrogenase molybdenum iron protein domain"/>
    <property type="match status" value="2"/>
</dbReference>
<dbReference type="InterPro" id="IPR002491">
    <property type="entry name" value="ABC_transptr_periplasmic_BD"/>
</dbReference>
<dbReference type="AlphaFoldDB" id="A0A6S7A7Y1"/>
<accession>A0A6S7A7Y1</accession>
<dbReference type="SUPFAM" id="SSF53807">
    <property type="entry name" value="Helical backbone' metal receptor"/>
    <property type="match status" value="1"/>
</dbReference>
<dbReference type="PROSITE" id="PS50983">
    <property type="entry name" value="FE_B12_PBP"/>
    <property type="match status" value="1"/>
</dbReference>
<organism evidence="4 5">
    <name type="scientific">Achromobacter kerstersii</name>
    <dbReference type="NCBI Taxonomy" id="1353890"/>
    <lineage>
        <taxon>Bacteria</taxon>
        <taxon>Pseudomonadati</taxon>
        <taxon>Pseudomonadota</taxon>
        <taxon>Betaproteobacteria</taxon>
        <taxon>Burkholderiales</taxon>
        <taxon>Alcaligenaceae</taxon>
        <taxon>Achromobacter</taxon>
    </lineage>
</organism>
<evidence type="ECO:0000256" key="1">
    <source>
        <dbReference type="ARBA" id="ARBA00022729"/>
    </source>
</evidence>
<name>A0A6S7A7Y1_9BURK</name>
<evidence type="ECO:0000256" key="2">
    <source>
        <dbReference type="SAM" id="MobiDB-lite"/>
    </source>
</evidence>
<proteinExistence type="predicted"/>
<gene>
    <name evidence="4" type="primary">btuF</name>
    <name evidence="4" type="ORF">LMG3441_03602</name>
</gene>
<dbReference type="PANTHER" id="PTHR30535">
    <property type="entry name" value="VITAMIN B12-BINDING PROTEIN"/>
    <property type="match status" value="1"/>
</dbReference>
<keyword evidence="5" id="KW-1185">Reference proteome</keyword>
<feature type="region of interest" description="Disordered" evidence="2">
    <location>
        <begin position="40"/>
        <end position="60"/>
    </location>
</feature>
<dbReference type="RefSeq" id="WP_175170535.1">
    <property type="nucleotide sequence ID" value="NZ_CADIJQ010000006.1"/>
</dbReference>
<reference evidence="4 5" key="1">
    <citation type="submission" date="2020-04" db="EMBL/GenBank/DDBJ databases">
        <authorList>
            <person name="De Canck E."/>
        </authorList>
    </citation>
    <scope>NUCLEOTIDE SEQUENCE [LARGE SCALE GENOMIC DNA]</scope>
    <source>
        <strain evidence="4 5">LMG 3441</strain>
    </source>
</reference>
<keyword evidence="1" id="KW-0732">Signal</keyword>
<dbReference type="InterPro" id="IPR050902">
    <property type="entry name" value="ABC_Transporter_SBP"/>
</dbReference>
<sequence>MTDSRAFPRIAPGLLIALGALLAGPVLVASAVAGNRAALEVQPSQSQNQNQNPNPNPNIQVRDDQGHTVLLAAPARRAVTLAPHATELVYAAGAGRFLIATIRGSDYPAAARQLPVIGDGMQPDAERVAGVRPDLLIAWQPTAAEPLVRVMDKLGVPVFYSDPLTLAAIPDAVERMGVLFGTEEHARPAAQSLRDRLAALSARYAGRRPVRVFVQAGLDPIYTLNNSSIVSDALRLCGGINVFGLAPVVAPQVTLENVLAARPEAVLAGVSRPEDTAKNLAAWQALGLPAARAGHVYGVDADALYRPGPRLIDAAEAICADLDRLR</sequence>
<feature type="compositionally biased region" description="Low complexity" evidence="2">
    <location>
        <begin position="42"/>
        <end position="53"/>
    </location>
</feature>
<evidence type="ECO:0000259" key="3">
    <source>
        <dbReference type="PROSITE" id="PS50983"/>
    </source>
</evidence>
<dbReference type="CDD" id="cd01144">
    <property type="entry name" value="BtuF"/>
    <property type="match status" value="1"/>
</dbReference>
<dbReference type="NCBIfam" id="NF038402">
    <property type="entry name" value="TroA_like"/>
    <property type="match status" value="1"/>
</dbReference>
<dbReference type="EMBL" id="CADIJQ010000006">
    <property type="protein sequence ID" value="CAB3718486.1"/>
    <property type="molecule type" value="Genomic_DNA"/>
</dbReference>
<evidence type="ECO:0000313" key="5">
    <source>
        <dbReference type="Proteomes" id="UP000494269"/>
    </source>
</evidence>
<dbReference type="Proteomes" id="UP000494269">
    <property type="component" value="Unassembled WGS sequence"/>
</dbReference>
<evidence type="ECO:0000313" key="4">
    <source>
        <dbReference type="EMBL" id="CAB3718486.1"/>
    </source>
</evidence>
<dbReference type="PANTHER" id="PTHR30535:SF34">
    <property type="entry name" value="MOLYBDATE-BINDING PROTEIN MOLA"/>
    <property type="match status" value="1"/>
</dbReference>
<dbReference type="Pfam" id="PF01497">
    <property type="entry name" value="Peripla_BP_2"/>
    <property type="match status" value="1"/>
</dbReference>